<accession>A0ABV8S1P2</accession>
<organism evidence="2 3">
    <name type="scientific">Castellaniella hirudinis</name>
    <dbReference type="NCBI Taxonomy" id="1144617"/>
    <lineage>
        <taxon>Bacteria</taxon>
        <taxon>Pseudomonadati</taxon>
        <taxon>Pseudomonadota</taxon>
        <taxon>Betaproteobacteria</taxon>
        <taxon>Burkholderiales</taxon>
        <taxon>Alcaligenaceae</taxon>
        <taxon>Castellaniella</taxon>
    </lineage>
</organism>
<keyword evidence="2" id="KW-0808">Transferase</keyword>
<proteinExistence type="predicted"/>
<dbReference type="Proteomes" id="UP001595756">
    <property type="component" value="Unassembled WGS sequence"/>
</dbReference>
<dbReference type="GO" id="GO:0008168">
    <property type="term" value="F:methyltransferase activity"/>
    <property type="evidence" value="ECO:0007669"/>
    <property type="project" value="UniProtKB-KW"/>
</dbReference>
<evidence type="ECO:0000259" key="1">
    <source>
        <dbReference type="Pfam" id="PF13649"/>
    </source>
</evidence>
<feature type="domain" description="Methyltransferase" evidence="1">
    <location>
        <begin position="82"/>
        <end position="180"/>
    </location>
</feature>
<dbReference type="InterPro" id="IPR029063">
    <property type="entry name" value="SAM-dependent_MTases_sf"/>
</dbReference>
<dbReference type="RefSeq" id="WP_376814093.1">
    <property type="nucleotide sequence ID" value="NZ_JBHSDY010000010.1"/>
</dbReference>
<dbReference type="InterPro" id="IPR041698">
    <property type="entry name" value="Methyltransf_25"/>
</dbReference>
<comment type="caution">
    <text evidence="2">The sequence shown here is derived from an EMBL/GenBank/DDBJ whole genome shotgun (WGS) entry which is preliminary data.</text>
</comment>
<dbReference type="GO" id="GO:0032259">
    <property type="term" value="P:methylation"/>
    <property type="evidence" value="ECO:0007669"/>
    <property type="project" value="UniProtKB-KW"/>
</dbReference>
<evidence type="ECO:0000313" key="3">
    <source>
        <dbReference type="Proteomes" id="UP001595756"/>
    </source>
</evidence>
<protein>
    <submittedName>
        <fullName evidence="2">Class I SAM-dependent methyltransferase</fullName>
    </submittedName>
</protein>
<reference evidence="3" key="1">
    <citation type="journal article" date="2019" name="Int. J. Syst. Evol. Microbiol.">
        <title>The Global Catalogue of Microorganisms (GCM) 10K type strain sequencing project: providing services to taxonomists for standard genome sequencing and annotation.</title>
        <authorList>
            <consortium name="The Broad Institute Genomics Platform"/>
            <consortium name="The Broad Institute Genome Sequencing Center for Infectious Disease"/>
            <person name="Wu L."/>
            <person name="Ma J."/>
        </authorList>
    </citation>
    <scope>NUCLEOTIDE SEQUENCE [LARGE SCALE GENOMIC DNA]</scope>
    <source>
        <strain evidence="3">CGMCC 1.19029</strain>
    </source>
</reference>
<name>A0ABV8S1P2_9BURK</name>
<keyword evidence="2" id="KW-0489">Methyltransferase</keyword>
<dbReference type="Pfam" id="PF13649">
    <property type="entry name" value="Methyltransf_25"/>
    <property type="match status" value="1"/>
</dbReference>
<dbReference type="EMBL" id="JBHSDY010000010">
    <property type="protein sequence ID" value="MFC4299568.1"/>
    <property type="molecule type" value="Genomic_DNA"/>
</dbReference>
<evidence type="ECO:0000313" key="2">
    <source>
        <dbReference type="EMBL" id="MFC4299568.1"/>
    </source>
</evidence>
<dbReference type="SUPFAM" id="SSF53335">
    <property type="entry name" value="S-adenosyl-L-methionine-dependent methyltransferases"/>
    <property type="match status" value="1"/>
</dbReference>
<dbReference type="CDD" id="cd02440">
    <property type="entry name" value="AdoMet_MTases"/>
    <property type="match status" value="1"/>
</dbReference>
<dbReference type="Gene3D" id="3.40.50.150">
    <property type="entry name" value="Vaccinia Virus protein VP39"/>
    <property type="match status" value="1"/>
</dbReference>
<keyword evidence="3" id="KW-1185">Reference proteome</keyword>
<gene>
    <name evidence="2" type="ORF">ACFO0J_16110</name>
</gene>
<sequence>MPKNAGVALLPLIEGLRAVGAVGLRYAADSRRVAGAIRAAPAGLFLREWLEAPAGVGAVWPSSERLARSMAARVDPQGAGLVVELGAGTGVVTQALLDRGVPAERLRVVECAPAFVHHLRRRFPGVTILQGDAARLSDMLGVDAAGAAVDAIVSSLPLRSLDPDIVSAVLDQCRTLLRPGCPLIQFTYVWRGLPVAGLSDGFVSRSDQAVWANLPPARVIALERAA</sequence>